<dbReference type="InterPro" id="IPR011078">
    <property type="entry name" value="PyrdxlP_homeostasis"/>
</dbReference>
<dbReference type="NCBIfam" id="TIGR00044">
    <property type="entry name" value="YggS family pyridoxal phosphate-dependent enzyme"/>
    <property type="match status" value="1"/>
</dbReference>
<feature type="domain" description="Alanine racemase N-terminal" evidence="5">
    <location>
        <begin position="37"/>
        <end position="260"/>
    </location>
</feature>
<evidence type="ECO:0000259" key="5">
    <source>
        <dbReference type="Pfam" id="PF01168"/>
    </source>
</evidence>
<dbReference type="Proteomes" id="UP000638848">
    <property type="component" value="Unassembled WGS sequence"/>
</dbReference>
<evidence type="ECO:0000256" key="2">
    <source>
        <dbReference type="HAMAP-Rule" id="MF_02087"/>
    </source>
</evidence>
<accession>A0A917GZW9</accession>
<dbReference type="Gene3D" id="3.20.20.10">
    <property type="entry name" value="Alanine racemase"/>
    <property type="match status" value="1"/>
</dbReference>
<dbReference type="InterPro" id="IPR029066">
    <property type="entry name" value="PLP-binding_barrel"/>
</dbReference>
<reference evidence="6" key="1">
    <citation type="journal article" date="2014" name="Int. J. Syst. Evol. Microbiol.">
        <title>Complete genome sequence of Corynebacterium casei LMG S-19264T (=DSM 44701T), isolated from a smear-ripened cheese.</title>
        <authorList>
            <consortium name="US DOE Joint Genome Institute (JGI-PGF)"/>
            <person name="Walter F."/>
            <person name="Albersmeier A."/>
            <person name="Kalinowski J."/>
            <person name="Ruckert C."/>
        </authorList>
    </citation>
    <scope>NUCLEOTIDE SEQUENCE</scope>
    <source>
        <strain evidence="6">CGMCC 1.12187</strain>
    </source>
</reference>
<dbReference type="HAMAP" id="MF_02087">
    <property type="entry name" value="PLP_homeostasis"/>
    <property type="match status" value="1"/>
</dbReference>
<dbReference type="PANTHER" id="PTHR10146">
    <property type="entry name" value="PROLINE SYNTHETASE CO-TRANSCRIBED BACTERIAL HOMOLOG PROTEIN"/>
    <property type="match status" value="1"/>
</dbReference>
<dbReference type="SUPFAM" id="SSF51419">
    <property type="entry name" value="PLP-binding barrel"/>
    <property type="match status" value="1"/>
</dbReference>
<keyword evidence="7" id="KW-1185">Reference proteome</keyword>
<dbReference type="PROSITE" id="PS01211">
    <property type="entry name" value="UPF0001"/>
    <property type="match status" value="1"/>
</dbReference>
<feature type="modified residue" description="N6-(pyridoxal phosphate)lysine" evidence="2 3">
    <location>
        <position position="54"/>
    </location>
</feature>
<comment type="similarity">
    <text evidence="2 4">Belongs to the pyridoxal phosphate-binding protein YggS/PROSC family.</text>
</comment>
<comment type="function">
    <text evidence="2">Pyridoxal 5'-phosphate (PLP)-binding protein, which is involved in PLP homeostasis.</text>
</comment>
<gene>
    <name evidence="6" type="ORF">GCM10011374_28180</name>
</gene>
<sequence>MSGAPGPALPGPADQDPRTRELAAALERVRARIEAAAARRTTGSGVPRLIAVTKFFPAADVVRLHRLGVTDVGENRDQEAAAKAFEVRGLVDGPLDWHFIGQLQSNKAKSVVRYASWVHSVDRASLVTALGRAVQRHREAMAAGEAEPGPCAAADLTCLVQVSLDAEEHRGGALPEDVLRLAEQIAATEGLRAGGVMAVAPLGAPPGPAFERLHEISQRLRASLPDATAVSAGMSQDLEEAVDHGATHVRVGSDVLGPRPPVR</sequence>
<evidence type="ECO:0000256" key="3">
    <source>
        <dbReference type="PIRSR" id="PIRSR004848-1"/>
    </source>
</evidence>
<organism evidence="6 7">
    <name type="scientific">Kocuria dechangensis</name>
    <dbReference type="NCBI Taxonomy" id="1176249"/>
    <lineage>
        <taxon>Bacteria</taxon>
        <taxon>Bacillati</taxon>
        <taxon>Actinomycetota</taxon>
        <taxon>Actinomycetes</taxon>
        <taxon>Micrococcales</taxon>
        <taxon>Micrococcaceae</taxon>
        <taxon>Kocuria</taxon>
    </lineage>
</organism>
<keyword evidence="1 2" id="KW-0663">Pyridoxal phosphate</keyword>
<evidence type="ECO:0000256" key="1">
    <source>
        <dbReference type="ARBA" id="ARBA00022898"/>
    </source>
</evidence>
<evidence type="ECO:0000256" key="4">
    <source>
        <dbReference type="RuleBase" id="RU004514"/>
    </source>
</evidence>
<proteinExistence type="inferred from homology"/>
<comment type="cofactor">
    <cofactor evidence="3">
        <name>pyridoxal 5'-phosphate</name>
        <dbReference type="ChEBI" id="CHEBI:597326"/>
    </cofactor>
</comment>
<dbReference type="Pfam" id="PF01168">
    <property type="entry name" value="Ala_racemase_N"/>
    <property type="match status" value="1"/>
</dbReference>
<dbReference type="PIRSF" id="PIRSF004848">
    <property type="entry name" value="YBL036c_PLPDEIII"/>
    <property type="match status" value="1"/>
</dbReference>
<evidence type="ECO:0000313" key="7">
    <source>
        <dbReference type="Proteomes" id="UP000638848"/>
    </source>
</evidence>
<evidence type="ECO:0000313" key="6">
    <source>
        <dbReference type="EMBL" id="GGG63190.1"/>
    </source>
</evidence>
<dbReference type="EMBL" id="BMEQ01000016">
    <property type="protein sequence ID" value="GGG63190.1"/>
    <property type="molecule type" value="Genomic_DNA"/>
</dbReference>
<comment type="caution">
    <text evidence="6">The sequence shown here is derived from an EMBL/GenBank/DDBJ whole genome shotgun (WGS) entry which is preliminary data.</text>
</comment>
<dbReference type="InterPro" id="IPR001608">
    <property type="entry name" value="Ala_racemase_N"/>
</dbReference>
<dbReference type="AlphaFoldDB" id="A0A917GZW9"/>
<dbReference type="PANTHER" id="PTHR10146:SF14">
    <property type="entry name" value="PYRIDOXAL PHOSPHATE HOMEOSTASIS PROTEIN"/>
    <property type="match status" value="1"/>
</dbReference>
<protein>
    <recommendedName>
        <fullName evidence="2">Pyridoxal phosphate homeostasis protein</fullName>
        <shortName evidence="2">PLP homeostasis protein</shortName>
    </recommendedName>
</protein>
<dbReference type="RefSeq" id="WP_229741860.1">
    <property type="nucleotide sequence ID" value="NZ_BMEQ01000016.1"/>
</dbReference>
<name>A0A917GZW9_9MICC</name>
<reference evidence="6" key="2">
    <citation type="submission" date="2020-09" db="EMBL/GenBank/DDBJ databases">
        <authorList>
            <person name="Sun Q."/>
            <person name="Zhou Y."/>
        </authorList>
    </citation>
    <scope>NUCLEOTIDE SEQUENCE</scope>
    <source>
        <strain evidence="6">CGMCC 1.12187</strain>
    </source>
</reference>
<dbReference type="GO" id="GO:0030170">
    <property type="term" value="F:pyridoxal phosphate binding"/>
    <property type="evidence" value="ECO:0007669"/>
    <property type="project" value="UniProtKB-UniRule"/>
</dbReference>
<dbReference type="CDD" id="cd00635">
    <property type="entry name" value="PLPDE_III_YBL036c_like"/>
    <property type="match status" value="1"/>
</dbReference>